<accession>A0A2U3EKL1</accession>
<organism evidence="4 5">
    <name type="scientific">Purpureocillium lilacinum</name>
    <name type="common">Paecilomyces lilacinus</name>
    <dbReference type="NCBI Taxonomy" id="33203"/>
    <lineage>
        <taxon>Eukaryota</taxon>
        <taxon>Fungi</taxon>
        <taxon>Dikarya</taxon>
        <taxon>Ascomycota</taxon>
        <taxon>Pezizomycotina</taxon>
        <taxon>Sordariomycetes</taxon>
        <taxon>Hypocreomycetidae</taxon>
        <taxon>Hypocreales</taxon>
        <taxon>Ophiocordycipitaceae</taxon>
        <taxon>Purpureocillium</taxon>
    </lineage>
</organism>
<evidence type="ECO:0000313" key="6">
    <source>
        <dbReference type="Proteomes" id="UP001287286"/>
    </source>
</evidence>
<keyword evidence="6" id="KW-1185">Reference proteome</keyword>
<feature type="compositionally biased region" description="Low complexity" evidence="1">
    <location>
        <begin position="55"/>
        <end position="81"/>
    </location>
</feature>
<reference evidence="3" key="3">
    <citation type="submission" date="2023-11" db="EMBL/GenBank/DDBJ databases">
        <authorList>
            <person name="Beijen E."/>
            <person name="Ohm R.A."/>
        </authorList>
    </citation>
    <scope>NUCLEOTIDE SEQUENCE</scope>
    <source>
        <strain evidence="3">CBS 150709</strain>
    </source>
</reference>
<feature type="region of interest" description="Disordered" evidence="1">
    <location>
        <begin position="44"/>
        <end position="92"/>
    </location>
</feature>
<gene>
    <name evidence="4" type="ORF">PCL_05706</name>
    <name evidence="3" type="ORF">Purlil1_11106</name>
</gene>
<feature type="chain" id="PRO_5015650062" description="Secreted protein" evidence="2">
    <location>
        <begin position="19"/>
        <end position="194"/>
    </location>
</feature>
<evidence type="ECO:0000256" key="1">
    <source>
        <dbReference type="SAM" id="MobiDB-lite"/>
    </source>
</evidence>
<feature type="compositionally biased region" description="Basic and acidic residues" evidence="1">
    <location>
        <begin position="169"/>
        <end position="194"/>
    </location>
</feature>
<dbReference type="EMBL" id="JAWRVI010000062">
    <property type="protein sequence ID" value="KAK4082686.1"/>
    <property type="molecule type" value="Genomic_DNA"/>
</dbReference>
<evidence type="ECO:0008006" key="7">
    <source>
        <dbReference type="Google" id="ProtNLM"/>
    </source>
</evidence>
<reference evidence="4 5" key="2">
    <citation type="journal article" date="2016" name="Front. Microbiol.">
        <title>Genome and transcriptome sequences reveal the specific parasitism of the nematophagous Purpureocillium lilacinum 36-1.</title>
        <authorList>
            <person name="Xie J."/>
            <person name="Li S."/>
            <person name="Mo C."/>
            <person name="Xiao X."/>
            <person name="Peng D."/>
            <person name="Wang G."/>
            <person name="Xiao Y."/>
        </authorList>
    </citation>
    <scope>NUCLEOTIDE SEQUENCE [LARGE SCALE GENOMIC DNA]</scope>
    <source>
        <strain evidence="4 5">36-1</strain>
    </source>
</reference>
<name>A0A2U3EKL1_PURLI</name>
<protein>
    <recommendedName>
        <fullName evidence="7">Secreted protein</fullName>
    </recommendedName>
</protein>
<reference evidence="4" key="1">
    <citation type="submission" date="2015-05" db="EMBL/GenBank/DDBJ databases">
        <authorList>
            <person name="Wang D.B."/>
            <person name="Wang M."/>
        </authorList>
    </citation>
    <scope>NUCLEOTIDE SEQUENCE</scope>
    <source>
        <strain evidence="4">36-1</strain>
    </source>
</reference>
<dbReference type="Proteomes" id="UP000245956">
    <property type="component" value="Unassembled WGS sequence"/>
</dbReference>
<reference evidence="3 6" key="4">
    <citation type="journal article" date="2024" name="Microbiol. Resour. Announc.">
        <title>Genome annotations for the ascomycete fungi Trichoderma harzianum, Trichoderma aggressivum, and Purpureocillium lilacinum.</title>
        <authorList>
            <person name="Beijen E.P.W."/>
            <person name="Ohm R.A."/>
        </authorList>
    </citation>
    <scope>NUCLEOTIDE SEQUENCE [LARGE SCALE GENOMIC DNA]</scope>
    <source>
        <strain evidence="3 6">CBS 150709</strain>
    </source>
</reference>
<dbReference type="Proteomes" id="UP001287286">
    <property type="component" value="Unassembled WGS sequence"/>
</dbReference>
<evidence type="ECO:0000313" key="3">
    <source>
        <dbReference type="EMBL" id="KAK4082686.1"/>
    </source>
</evidence>
<evidence type="ECO:0000313" key="5">
    <source>
        <dbReference type="Proteomes" id="UP000245956"/>
    </source>
</evidence>
<keyword evidence="2" id="KW-0732">Signal</keyword>
<comment type="caution">
    <text evidence="4">The sequence shown here is derived from an EMBL/GenBank/DDBJ whole genome shotgun (WGS) entry which is preliminary data.</text>
</comment>
<evidence type="ECO:0000313" key="4">
    <source>
        <dbReference type="EMBL" id="PWI75048.1"/>
    </source>
</evidence>
<proteinExistence type="predicted"/>
<feature type="signal peptide" evidence="2">
    <location>
        <begin position="1"/>
        <end position="18"/>
    </location>
</feature>
<feature type="region of interest" description="Disordered" evidence="1">
    <location>
        <begin position="165"/>
        <end position="194"/>
    </location>
</feature>
<sequence length="194" mass="20201">MAASALATSLLTVCPVVGDLPTLFGSDNTTTHPTPSRRQMALLRSGVHQQRRQDSSGSTTSSSSTSSTGSGGVSSCRRGSTMSGDGDSRRESVDSAVTSCCGASSCTECDASAAVREMAVCVEDAAEDEDDSVLLLAQGNALIGTGVDAPGDGFMVFDTSMRQIQTCDSPRDADSRTRSRRTEQSRTMRPADSR</sequence>
<dbReference type="AlphaFoldDB" id="A0A2U3EKL1"/>
<evidence type="ECO:0000256" key="2">
    <source>
        <dbReference type="SAM" id="SignalP"/>
    </source>
</evidence>
<dbReference type="EMBL" id="LCWV01000002">
    <property type="protein sequence ID" value="PWI75048.1"/>
    <property type="molecule type" value="Genomic_DNA"/>
</dbReference>